<dbReference type="SMART" id="SM00228">
    <property type="entry name" value="PDZ"/>
    <property type="match status" value="4"/>
</dbReference>
<accession>A0A5K3F7J1</accession>
<evidence type="ECO:0000259" key="2">
    <source>
        <dbReference type="PROSITE" id="PS50106"/>
    </source>
</evidence>
<dbReference type="PANTHER" id="PTHR19964:SF92">
    <property type="entry name" value="PATJ HOMOLOG"/>
    <property type="match status" value="1"/>
</dbReference>
<feature type="compositionally biased region" description="Basic and acidic residues" evidence="1">
    <location>
        <begin position="655"/>
        <end position="665"/>
    </location>
</feature>
<proteinExistence type="predicted"/>
<protein>
    <submittedName>
        <fullName evidence="3">PDZ domain-containing protein</fullName>
    </submittedName>
</protein>
<dbReference type="WBParaSite" id="MCU_005373-RC">
    <property type="protein sequence ID" value="MCU_005373-RC"/>
    <property type="gene ID" value="MCU_005373"/>
</dbReference>
<dbReference type="PANTHER" id="PTHR19964">
    <property type="entry name" value="MULTIPLE PDZ DOMAIN PROTEIN"/>
    <property type="match status" value="1"/>
</dbReference>
<feature type="compositionally biased region" description="Basic and acidic residues" evidence="1">
    <location>
        <begin position="686"/>
        <end position="697"/>
    </location>
</feature>
<evidence type="ECO:0000256" key="1">
    <source>
        <dbReference type="SAM" id="MobiDB-lite"/>
    </source>
</evidence>
<feature type="region of interest" description="Disordered" evidence="1">
    <location>
        <begin position="655"/>
        <end position="697"/>
    </location>
</feature>
<dbReference type="PROSITE" id="PS50106">
    <property type="entry name" value="PDZ"/>
    <property type="match status" value="4"/>
</dbReference>
<feature type="domain" description="PDZ" evidence="2">
    <location>
        <begin position="105"/>
        <end position="190"/>
    </location>
</feature>
<dbReference type="Pfam" id="PF00595">
    <property type="entry name" value="PDZ"/>
    <property type="match status" value="2"/>
</dbReference>
<feature type="domain" description="PDZ" evidence="2">
    <location>
        <begin position="1"/>
        <end position="82"/>
    </location>
</feature>
<dbReference type="AlphaFoldDB" id="A0A5K3F7J1"/>
<dbReference type="SUPFAM" id="SSF50156">
    <property type="entry name" value="PDZ domain-like"/>
    <property type="match status" value="4"/>
</dbReference>
<dbReference type="InterPro" id="IPR036034">
    <property type="entry name" value="PDZ_sf"/>
</dbReference>
<reference evidence="3" key="1">
    <citation type="submission" date="2019-11" db="UniProtKB">
        <authorList>
            <consortium name="WormBaseParasite"/>
        </authorList>
    </citation>
    <scope>IDENTIFICATION</scope>
</reference>
<feature type="domain" description="PDZ" evidence="2">
    <location>
        <begin position="419"/>
        <end position="522"/>
    </location>
</feature>
<dbReference type="Pfam" id="PF17820">
    <property type="entry name" value="PDZ_6"/>
    <property type="match status" value="2"/>
</dbReference>
<dbReference type="CDD" id="cd00136">
    <property type="entry name" value="PDZ_canonical"/>
    <property type="match status" value="2"/>
</dbReference>
<organism evidence="3">
    <name type="scientific">Mesocestoides corti</name>
    <name type="common">Flatworm</name>
    <dbReference type="NCBI Taxonomy" id="53468"/>
    <lineage>
        <taxon>Eukaryota</taxon>
        <taxon>Metazoa</taxon>
        <taxon>Spiralia</taxon>
        <taxon>Lophotrochozoa</taxon>
        <taxon>Platyhelminthes</taxon>
        <taxon>Cestoda</taxon>
        <taxon>Eucestoda</taxon>
        <taxon>Cyclophyllidea</taxon>
        <taxon>Mesocestoididae</taxon>
        <taxon>Mesocestoides</taxon>
    </lineage>
</organism>
<feature type="region of interest" description="Disordered" evidence="1">
    <location>
        <begin position="365"/>
        <end position="388"/>
    </location>
</feature>
<sequence length="697" mass="74151">MLRSPGEELGFSIVGGADTLMGGVFIHQVHNGSFVWRDGRLKPGDQILAVGDLDLRQSNHAAATKALRETQERVLITILRGAPSLEDTASTLISLSAGDMLQTFNVTLQKQPGQAFGLVLDDIPGGVYTGGVVIVDVADGSPASRSSVLASGDVILEVDGIDVHKASFQDVTALLKQRSTHVMLKTGRPKPPSGQAMPRLRLFTVLLTRPPLQGIGGASTSAPSFRALVVDAHVPGVFGLILRAATDGELSCAPGNLVVDSIVPDSPAARSGMLQIGDRLLGIDREPVGWLTVADVERFARPYDSLTFEFGRLPPLHSRTSTYSSPSDHLVFDAYDFGLGTLREGEVVRASSPISVNPVRYHPEPAAGANQRAAGDPIRPSGRNDSTSVTATTYNYEVDEEEEEDKEVEDMGNGVNIRQIQLPFVPQSSSNDVRPHPRLGLSISAGKGSSSGQWVVGVTPNSPAAQSGLRVGDCILGLDDRLLIACGGHDSAKVLQAIETAWASRLPTTDAQQVTLTVLRQAPVSLPTAAEKKSPFPQFDVPTRRSDALLPPQYFRANRRYPKDVGDNLDVHLQAAPPGLLTPLMVGVTAGAVGGALYRGAVDDPVGQTYFHPPGESGDHVAVATNGFSLDAGDSHATNYDDIVEREALFEDHDADGDLFHKGDGDYDNGNENFDQGNSMESPEPLDYRGDGAEDTY</sequence>
<name>A0A5K3F7J1_MESCO</name>
<feature type="domain" description="PDZ" evidence="2">
    <location>
        <begin position="227"/>
        <end position="288"/>
    </location>
</feature>
<evidence type="ECO:0000313" key="3">
    <source>
        <dbReference type="WBParaSite" id="MCU_005373-RC"/>
    </source>
</evidence>
<dbReference type="InterPro" id="IPR051342">
    <property type="entry name" value="PDZ_scaffold"/>
</dbReference>
<feature type="compositionally biased region" description="Polar residues" evidence="1">
    <location>
        <begin position="670"/>
        <end position="681"/>
    </location>
</feature>
<dbReference type="Gene3D" id="2.30.42.10">
    <property type="match status" value="4"/>
</dbReference>
<dbReference type="InterPro" id="IPR041489">
    <property type="entry name" value="PDZ_6"/>
</dbReference>
<dbReference type="InterPro" id="IPR001478">
    <property type="entry name" value="PDZ"/>
</dbReference>